<reference evidence="3 4" key="1">
    <citation type="submission" date="2018-10" db="EMBL/GenBank/DDBJ databases">
        <title>Fifty Aureobasidium pullulans genomes reveal a recombining polyextremotolerant generalist.</title>
        <authorList>
            <person name="Gostincar C."/>
            <person name="Turk M."/>
            <person name="Zajc J."/>
            <person name="Gunde-Cimerman N."/>
        </authorList>
    </citation>
    <scope>NUCLEOTIDE SEQUENCE [LARGE SCALE GENOMIC DNA]</scope>
    <source>
        <strain evidence="3 4">EXF-10081</strain>
    </source>
</reference>
<evidence type="ECO:0000256" key="2">
    <source>
        <dbReference type="SAM" id="MobiDB-lite"/>
    </source>
</evidence>
<name>A0AB74K1G9_AURPU</name>
<dbReference type="GO" id="GO:0000981">
    <property type="term" value="F:DNA-binding transcription factor activity, RNA polymerase II-specific"/>
    <property type="evidence" value="ECO:0007669"/>
    <property type="project" value="InterPro"/>
</dbReference>
<dbReference type="Proteomes" id="UP000310374">
    <property type="component" value="Unassembled WGS sequence"/>
</dbReference>
<dbReference type="InterPro" id="IPR036864">
    <property type="entry name" value="Zn2-C6_fun-type_DNA-bd_sf"/>
</dbReference>
<dbReference type="EMBL" id="QZAT01000014">
    <property type="protein sequence ID" value="THX32678.1"/>
    <property type="molecule type" value="Genomic_DNA"/>
</dbReference>
<keyword evidence="1" id="KW-0539">Nucleus</keyword>
<feature type="compositionally biased region" description="Low complexity" evidence="2">
    <location>
        <begin position="37"/>
        <end position="53"/>
    </location>
</feature>
<organism evidence="3 4">
    <name type="scientific">Aureobasidium pullulans</name>
    <name type="common">Black yeast</name>
    <name type="synonym">Pullularia pullulans</name>
    <dbReference type="NCBI Taxonomy" id="5580"/>
    <lineage>
        <taxon>Eukaryota</taxon>
        <taxon>Fungi</taxon>
        <taxon>Dikarya</taxon>
        <taxon>Ascomycota</taxon>
        <taxon>Pezizomycotina</taxon>
        <taxon>Dothideomycetes</taxon>
        <taxon>Dothideomycetidae</taxon>
        <taxon>Dothideales</taxon>
        <taxon>Saccotheciaceae</taxon>
        <taxon>Aureobasidium</taxon>
    </lineage>
</organism>
<dbReference type="AlphaFoldDB" id="A0AB74K1G9"/>
<feature type="compositionally biased region" description="Polar residues" evidence="2">
    <location>
        <begin position="70"/>
        <end position="91"/>
    </location>
</feature>
<dbReference type="GO" id="GO:0008270">
    <property type="term" value="F:zinc ion binding"/>
    <property type="evidence" value="ECO:0007669"/>
    <property type="project" value="InterPro"/>
</dbReference>
<dbReference type="InterPro" id="IPR001138">
    <property type="entry name" value="Zn2Cys6_DnaBD"/>
</dbReference>
<evidence type="ECO:0000313" key="3">
    <source>
        <dbReference type="EMBL" id="THX32678.1"/>
    </source>
</evidence>
<dbReference type="CDD" id="cd00067">
    <property type="entry name" value="GAL4"/>
    <property type="match status" value="1"/>
</dbReference>
<comment type="caution">
    <text evidence="3">The sequence shown here is derived from an EMBL/GenBank/DDBJ whole genome shotgun (WGS) entry which is preliminary data.</text>
</comment>
<accession>A0AB74K1G9</accession>
<evidence type="ECO:0008006" key="5">
    <source>
        <dbReference type="Google" id="ProtNLM"/>
    </source>
</evidence>
<protein>
    <recommendedName>
        <fullName evidence="5">Zn(2)-C6 fungal-type domain-containing protein</fullName>
    </recommendedName>
</protein>
<dbReference type="Gene3D" id="4.10.240.10">
    <property type="entry name" value="Zn(2)-C6 fungal-type DNA-binding domain"/>
    <property type="match status" value="1"/>
</dbReference>
<feature type="region of interest" description="Disordered" evidence="2">
    <location>
        <begin position="1"/>
        <end position="104"/>
    </location>
</feature>
<evidence type="ECO:0000256" key="1">
    <source>
        <dbReference type="ARBA" id="ARBA00023242"/>
    </source>
</evidence>
<evidence type="ECO:0000313" key="4">
    <source>
        <dbReference type="Proteomes" id="UP000310374"/>
    </source>
</evidence>
<gene>
    <name evidence="3" type="ORF">D6D12_02061</name>
</gene>
<sequence>MDVAKFLEAPIRSNPRRESQPWSLSALLPPTPRETTSPASQSASPSSSFSEADAISRSEFDFTPADSVHPVSSATRSQWPTELGTPEQQTAGEPHQNLESEQIDGATKRKRIVKAACLTELDLSFLKQCDGKRPACTRCTTKRKACQYAAEEGLSSHMVTKRRLEGYGAVLQLVRDAEPEERELILQDLRRPGDLGEIVMAIQKKWTSRHKSEDLVTFWPARPESALKHQLG</sequence>
<proteinExistence type="predicted"/>